<dbReference type="InterPro" id="IPR012347">
    <property type="entry name" value="Ferritin-like"/>
</dbReference>
<keyword evidence="2" id="KW-1185">Reference proteome</keyword>
<name>A0A2S5GD21_9BACL</name>
<reference evidence="1 2" key="1">
    <citation type="submission" date="2018-02" db="EMBL/GenBank/DDBJ databases">
        <title>Jeotgalibacillus proteolyticum sp. nov. a protease producing bacterium isolated from ocean sediments of Laizhou Bay.</title>
        <authorList>
            <person name="Li Y."/>
        </authorList>
    </citation>
    <scope>NUCLEOTIDE SEQUENCE [LARGE SCALE GENOMIC DNA]</scope>
    <source>
        <strain evidence="1 2">22-7</strain>
    </source>
</reference>
<dbReference type="InterPro" id="IPR021617">
    <property type="entry name" value="DUF3231"/>
</dbReference>
<gene>
    <name evidence="1" type="ORF">C4B60_08350</name>
</gene>
<sequence>MGILSGNPKTEPMHYGEVFGAWTYLSTAKAAVAAKQTMLNHAGDRDLQRIIEDAIQLGEKEISQVEELLRENQIGLPPTPPSRPVAKVDEIPVGARFQDIEVCSSIQMGNAAGLIACSQIIGQSIREDVALLFAQFHSEKIALGARILELSKEKGWLVPPPLHQY</sequence>
<dbReference type="Proteomes" id="UP000239047">
    <property type="component" value="Unassembled WGS sequence"/>
</dbReference>
<dbReference type="EMBL" id="PREZ01000003">
    <property type="protein sequence ID" value="PPA70793.1"/>
    <property type="molecule type" value="Genomic_DNA"/>
</dbReference>
<dbReference type="OrthoDB" id="1934429at2"/>
<dbReference type="AlphaFoldDB" id="A0A2S5GD21"/>
<evidence type="ECO:0000313" key="2">
    <source>
        <dbReference type="Proteomes" id="UP000239047"/>
    </source>
</evidence>
<dbReference type="RefSeq" id="WP_104057543.1">
    <property type="nucleotide sequence ID" value="NZ_PREZ01000003.1"/>
</dbReference>
<comment type="caution">
    <text evidence="1">The sequence shown here is derived from an EMBL/GenBank/DDBJ whole genome shotgun (WGS) entry which is preliminary data.</text>
</comment>
<dbReference type="Pfam" id="PF11553">
    <property type="entry name" value="DUF3231"/>
    <property type="match status" value="1"/>
</dbReference>
<organism evidence="1 2">
    <name type="scientific">Jeotgalibacillus proteolyticus</name>
    <dbReference type="NCBI Taxonomy" id="2082395"/>
    <lineage>
        <taxon>Bacteria</taxon>
        <taxon>Bacillati</taxon>
        <taxon>Bacillota</taxon>
        <taxon>Bacilli</taxon>
        <taxon>Bacillales</taxon>
        <taxon>Caryophanaceae</taxon>
        <taxon>Jeotgalibacillus</taxon>
    </lineage>
</organism>
<protein>
    <recommendedName>
        <fullName evidence="3">DUF3231 domain-containing protein</fullName>
    </recommendedName>
</protein>
<accession>A0A2S5GD21</accession>
<dbReference type="Gene3D" id="1.20.1260.10">
    <property type="match status" value="1"/>
</dbReference>
<evidence type="ECO:0000313" key="1">
    <source>
        <dbReference type="EMBL" id="PPA70793.1"/>
    </source>
</evidence>
<proteinExistence type="predicted"/>
<evidence type="ECO:0008006" key="3">
    <source>
        <dbReference type="Google" id="ProtNLM"/>
    </source>
</evidence>